<dbReference type="FunFam" id="2.40.30.30:FF:000003">
    <property type="entry name" value="Riboflavin biosynthesis protein"/>
    <property type="match status" value="1"/>
</dbReference>
<evidence type="ECO:0000256" key="8">
    <source>
        <dbReference type="ARBA" id="ARBA00022741"/>
    </source>
</evidence>
<dbReference type="GO" id="GO:0009231">
    <property type="term" value="P:riboflavin biosynthetic process"/>
    <property type="evidence" value="ECO:0007669"/>
    <property type="project" value="InterPro"/>
</dbReference>
<keyword evidence="18" id="KW-1185">Reference proteome</keyword>
<keyword evidence="8 15" id="KW-0547">Nucleotide-binding</keyword>
<dbReference type="FunFam" id="3.40.50.620:FF:000021">
    <property type="entry name" value="Riboflavin biosynthesis protein"/>
    <property type="match status" value="1"/>
</dbReference>
<dbReference type="EMBL" id="BSDT01000001">
    <property type="protein sequence ID" value="GLI42266.1"/>
    <property type="molecule type" value="Genomic_DNA"/>
</dbReference>
<evidence type="ECO:0000256" key="10">
    <source>
        <dbReference type="ARBA" id="ARBA00022827"/>
    </source>
</evidence>
<dbReference type="Gene3D" id="2.40.30.30">
    <property type="entry name" value="Riboflavin kinase-like"/>
    <property type="match status" value="1"/>
</dbReference>
<evidence type="ECO:0000256" key="4">
    <source>
        <dbReference type="ARBA" id="ARBA00022630"/>
    </source>
</evidence>
<gene>
    <name evidence="17" type="ORF">GALLR39Z86_21160</name>
</gene>
<evidence type="ECO:0000256" key="12">
    <source>
        <dbReference type="ARBA" id="ARBA00023268"/>
    </source>
</evidence>
<name>A0A9W6G8D0_9ACTN</name>
<dbReference type="CDD" id="cd02064">
    <property type="entry name" value="FAD_synthetase_N"/>
    <property type="match status" value="1"/>
</dbReference>
<dbReference type="PANTHER" id="PTHR22749">
    <property type="entry name" value="RIBOFLAVIN KINASE/FMN ADENYLYLTRANSFERASE"/>
    <property type="match status" value="1"/>
</dbReference>
<organism evidence="17 18">
    <name type="scientific">Glycomyces algeriensis</name>
    <dbReference type="NCBI Taxonomy" id="256037"/>
    <lineage>
        <taxon>Bacteria</taxon>
        <taxon>Bacillati</taxon>
        <taxon>Actinomycetota</taxon>
        <taxon>Actinomycetes</taxon>
        <taxon>Glycomycetales</taxon>
        <taxon>Glycomycetaceae</taxon>
        <taxon>Glycomyces</taxon>
    </lineage>
</organism>
<dbReference type="InterPro" id="IPR004821">
    <property type="entry name" value="Cyt_trans-like"/>
</dbReference>
<dbReference type="GO" id="GO:0009398">
    <property type="term" value="P:FMN biosynthetic process"/>
    <property type="evidence" value="ECO:0007669"/>
    <property type="project" value="UniProtKB-UniRule"/>
</dbReference>
<dbReference type="GO" id="GO:0006747">
    <property type="term" value="P:FAD biosynthetic process"/>
    <property type="evidence" value="ECO:0007669"/>
    <property type="project" value="UniProtKB-UniRule"/>
</dbReference>
<dbReference type="GO" id="GO:0008531">
    <property type="term" value="F:riboflavin kinase activity"/>
    <property type="evidence" value="ECO:0007669"/>
    <property type="project" value="UniProtKB-UniRule"/>
</dbReference>
<keyword evidence="4 15" id="KW-0285">Flavoprotein</keyword>
<reference evidence="17" key="1">
    <citation type="submission" date="2022-12" db="EMBL/GenBank/DDBJ databases">
        <title>Reference genome sequencing for broad-spectrum identification of bacterial and archaeal isolates by mass spectrometry.</title>
        <authorList>
            <person name="Sekiguchi Y."/>
            <person name="Tourlousse D.M."/>
        </authorList>
    </citation>
    <scope>NUCLEOTIDE SEQUENCE</scope>
    <source>
        <strain evidence="17">LLR39Z86</strain>
    </source>
</reference>
<dbReference type="GO" id="GO:0005524">
    <property type="term" value="F:ATP binding"/>
    <property type="evidence" value="ECO:0007669"/>
    <property type="project" value="UniProtKB-UniRule"/>
</dbReference>
<dbReference type="PIRSF" id="PIRSF004491">
    <property type="entry name" value="FAD_Synth"/>
    <property type="match status" value="1"/>
</dbReference>
<dbReference type="InterPro" id="IPR014729">
    <property type="entry name" value="Rossmann-like_a/b/a_fold"/>
</dbReference>
<dbReference type="SUPFAM" id="SSF52374">
    <property type="entry name" value="Nucleotidylyl transferase"/>
    <property type="match status" value="1"/>
</dbReference>
<dbReference type="InterPro" id="IPR002606">
    <property type="entry name" value="Riboflavin_kinase_bac"/>
</dbReference>
<keyword evidence="7 15" id="KW-0548">Nucleotidyltransferase</keyword>
<dbReference type="SMART" id="SM00904">
    <property type="entry name" value="Flavokinase"/>
    <property type="match status" value="1"/>
</dbReference>
<evidence type="ECO:0000256" key="7">
    <source>
        <dbReference type="ARBA" id="ARBA00022695"/>
    </source>
</evidence>
<dbReference type="RefSeq" id="WP_270114461.1">
    <property type="nucleotide sequence ID" value="NZ_BAAAOL010000006.1"/>
</dbReference>
<evidence type="ECO:0000256" key="3">
    <source>
        <dbReference type="ARBA" id="ARBA00005201"/>
    </source>
</evidence>
<dbReference type="EC" id="2.7.7.2" evidence="15"/>
<dbReference type="Pfam" id="PF06574">
    <property type="entry name" value="FAD_syn"/>
    <property type="match status" value="1"/>
</dbReference>
<evidence type="ECO:0000256" key="5">
    <source>
        <dbReference type="ARBA" id="ARBA00022643"/>
    </source>
</evidence>
<evidence type="ECO:0000256" key="15">
    <source>
        <dbReference type="PIRNR" id="PIRNR004491"/>
    </source>
</evidence>
<keyword evidence="12" id="KW-0511">Multifunctional enzyme</keyword>
<dbReference type="NCBIfam" id="TIGR00083">
    <property type="entry name" value="ribF"/>
    <property type="match status" value="1"/>
</dbReference>
<keyword evidence="6 15" id="KW-0808">Transferase</keyword>
<evidence type="ECO:0000313" key="17">
    <source>
        <dbReference type="EMBL" id="GLI42266.1"/>
    </source>
</evidence>
<keyword evidence="5 15" id="KW-0288">FMN</keyword>
<evidence type="ECO:0000256" key="2">
    <source>
        <dbReference type="ARBA" id="ARBA00004726"/>
    </source>
</evidence>
<comment type="catalytic activity">
    <reaction evidence="14 15">
        <text>FMN + ATP + H(+) = FAD + diphosphate</text>
        <dbReference type="Rhea" id="RHEA:17237"/>
        <dbReference type="ChEBI" id="CHEBI:15378"/>
        <dbReference type="ChEBI" id="CHEBI:30616"/>
        <dbReference type="ChEBI" id="CHEBI:33019"/>
        <dbReference type="ChEBI" id="CHEBI:57692"/>
        <dbReference type="ChEBI" id="CHEBI:58210"/>
        <dbReference type="EC" id="2.7.7.2"/>
    </reaction>
</comment>
<evidence type="ECO:0000256" key="1">
    <source>
        <dbReference type="ARBA" id="ARBA00002121"/>
    </source>
</evidence>
<dbReference type="EC" id="2.7.1.26" evidence="15"/>
<dbReference type="Proteomes" id="UP001144313">
    <property type="component" value="Unassembled WGS sequence"/>
</dbReference>
<comment type="pathway">
    <text evidence="3 15">Cofactor biosynthesis; FMN biosynthesis; FMN from riboflavin (ATP route): step 1/1.</text>
</comment>
<dbReference type="InterPro" id="IPR023465">
    <property type="entry name" value="Riboflavin_kinase_dom_sf"/>
</dbReference>
<dbReference type="PANTHER" id="PTHR22749:SF6">
    <property type="entry name" value="RIBOFLAVIN KINASE"/>
    <property type="match status" value="1"/>
</dbReference>
<evidence type="ECO:0000256" key="11">
    <source>
        <dbReference type="ARBA" id="ARBA00022840"/>
    </source>
</evidence>
<dbReference type="AlphaFoldDB" id="A0A9W6G8D0"/>
<evidence type="ECO:0000256" key="13">
    <source>
        <dbReference type="ARBA" id="ARBA00047880"/>
    </source>
</evidence>
<keyword evidence="10 15" id="KW-0274">FAD</keyword>
<protein>
    <recommendedName>
        <fullName evidence="15">Riboflavin biosynthesis protein</fullName>
    </recommendedName>
    <domain>
        <recommendedName>
            <fullName evidence="15">Riboflavin kinase</fullName>
            <ecNumber evidence="15">2.7.1.26</ecNumber>
        </recommendedName>
        <alternativeName>
            <fullName evidence="15">Flavokinase</fullName>
        </alternativeName>
    </domain>
    <domain>
        <recommendedName>
            <fullName evidence="15">FMN adenylyltransferase</fullName>
            <ecNumber evidence="15">2.7.7.2</ecNumber>
        </recommendedName>
        <alternativeName>
            <fullName evidence="15">FAD pyrophosphorylase</fullName>
        </alternativeName>
        <alternativeName>
            <fullName evidence="15">FAD synthase</fullName>
        </alternativeName>
    </domain>
</protein>
<comment type="function">
    <text evidence="1">Catalyzes the phosphorylation of riboflavin to FMN followed by the adenylation of FMN to FAD.</text>
</comment>
<comment type="catalytic activity">
    <reaction evidence="13 15">
        <text>riboflavin + ATP = FMN + ADP + H(+)</text>
        <dbReference type="Rhea" id="RHEA:14357"/>
        <dbReference type="ChEBI" id="CHEBI:15378"/>
        <dbReference type="ChEBI" id="CHEBI:30616"/>
        <dbReference type="ChEBI" id="CHEBI:57986"/>
        <dbReference type="ChEBI" id="CHEBI:58210"/>
        <dbReference type="ChEBI" id="CHEBI:456216"/>
        <dbReference type="EC" id="2.7.1.26"/>
    </reaction>
</comment>
<proteinExistence type="inferred from homology"/>
<dbReference type="InterPro" id="IPR023468">
    <property type="entry name" value="Riboflavin_kinase"/>
</dbReference>
<dbReference type="Gene3D" id="3.40.50.620">
    <property type="entry name" value="HUPs"/>
    <property type="match status" value="1"/>
</dbReference>
<accession>A0A9W6G8D0</accession>
<dbReference type="InterPro" id="IPR015865">
    <property type="entry name" value="Riboflavin_kinase_bac/euk"/>
</dbReference>
<comment type="similarity">
    <text evidence="15">Belongs to the ribF family.</text>
</comment>
<dbReference type="Pfam" id="PF01687">
    <property type="entry name" value="Flavokinase"/>
    <property type="match status" value="1"/>
</dbReference>
<evidence type="ECO:0000313" key="18">
    <source>
        <dbReference type="Proteomes" id="UP001144313"/>
    </source>
</evidence>
<evidence type="ECO:0000259" key="16">
    <source>
        <dbReference type="SMART" id="SM00904"/>
    </source>
</evidence>
<sequence>METWRGIDATPEGWPASVVAIGVFDGVHRGHAALVRTAVKAAAERGARCVVVTFDPHPTAVVAPHAMPTQLTGIERRIELLGALGVDAVCVLPFTKELSQLSPDYFVRHVLVGGLHAKAVVVGENWRFGHKAAGDVKKLAELGEEFEFEVLPQTLTATEPIDGSQASPKEEEAFSSTRVRGLIAAGDVAEAAVLLGRDYGIEGTVVHGAGRGGTALGFPTANIDWTPGAAIPADGVYAGWFHHDAHRHAAAISVGTNPTFEGTARTVEAHLLDFDGDLYGEHVRLDFTARLRGQITFTGIEPLIEQIETDVADTRRALDLG</sequence>
<dbReference type="SUPFAM" id="SSF82114">
    <property type="entry name" value="Riboflavin kinase-like"/>
    <property type="match status" value="1"/>
</dbReference>
<dbReference type="InterPro" id="IPR015864">
    <property type="entry name" value="FAD_synthase"/>
</dbReference>
<dbReference type="NCBIfam" id="TIGR00125">
    <property type="entry name" value="cyt_tran_rel"/>
    <property type="match status" value="1"/>
</dbReference>
<keyword evidence="9 15" id="KW-0418">Kinase</keyword>
<evidence type="ECO:0000256" key="14">
    <source>
        <dbReference type="ARBA" id="ARBA00049494"/>
    </source>
</evidence>
<feature type="domain" description="Riboflavin kinase" evidence="16">
    <location>
        <begin position="194"/>
        <end position="319"/>
    </location>
</feature>
<keyword evidence="11 15" id="KW-0067">ATP-binding</keyword>
<dbReference type="NCBIfam" id="NF004160">
    <property type="entry name" value="PRK05627.1-3"/>
    <property type="match status" value="1"/>
</dbReference>
<dbReference type="GO" id="GO:0003919">
    <property type="term" value="F:FMN adenylyltransferase activity"/>
    <property type="evidence" value="ECO:0007669"/>
    <property type="project" value="UniProtKB-UniRule"/>
</dbReference>
<evidence type="ECO:0000256" key="6">
    <source>
        <dbReference type="ARBA" id="ARBA00022679"/>
    </source>
</evidence>
<comment type="caution">
    <text evidence="17">The sequence shown here is derived from an EMBL/GenBank/DDBJ whole genome shotgun (WGS) entry which is preliminary data.</text>
</comment>
<evidence type="ECO:0000256" key="9">
    <source>
        <dbReference type="ARBA" id="ARBA00022777"/>
    </source>
</evidence>
<comment type="pathway">
    <text evidence="2 15">Cofactor biosynthesis; FAD biosynthesis; FAD from FMN: step 1/1.</text>
</comment>